<reference evidence="3 4" key="1">
    <citation type="submission" date="2017-11" db="EMBL/GenBank/DDBJ databases">
        <title>Plasmodium falciparum NF54 genome assembly.</title>
        <authorList>
            <person name="Bryant J.M."/>
            <person name="Baumgarten S."/>
            <person name="Scheidig-Benatar C."/>
            <person name="Scherf A."/>
        </authorList>
    </citation>
    <scope>NUCLEOTIDE SEQUENCE [LARGE SCALE GENOMIC DNA]</scope>
    <source>
        <strain evidence="3">NF54</strain>
    </source>
</reference>
<protein>
    <recommendedName>
        <fullName evidence="6">Homeobox-containing protein</fullName>
    </recommendedName>
</protein>
<feature type="compositionally biased region" description="Low complexity" evidence="1">
    <location>
        <begin position="787"/>
        <end position="814"/>
    </location>
</feature>
<feature type="compositionally biased region" description="Basic and acidic residues" evidence="1">
    <location>
        <begin position="689"/>
        <end position="709"/>
    </location>
</feature>
<accession>A0A2I0C299</accession>
<dbReference type="Proteomes" id="UP000754359">
    <property type="component" value="Unassembled WGS sequence"/>
</dbReference>
<evidence type="ECO:0000313" key="4">
    <source>
        <dbReference type="Proteomes" id="UP000232684"/>
    </source>
</evidence>
<evidence type="ECO:0000313" key="5">
    <source>
        <dbReference type="Proteomes" id="UP000754359"/>
    </source>
</evidence>
<feature type="compositionally biased region" description="Polar residues" evidence="1">
    <location>
        <begin position="830"/>
        <end position="839"/>
    </location>
</feature>
<sequence>MDSLFTININPDENVSIKKGKDNIKKYSKEGNDEEKSEEDDKLINFNINEISEDNTFEMLGDLNENQIKQFINVRKNIRKYILKSFKKDQIINGRLENSEIEFLCDENKKNNDQIKLILRKDIINNVINNFTKDKQKRNKANDMNNRYFYLNSDEKGYNNNDDDDNYNEEEVDEKNFMDLFMDTDMFEKKMNEENERIKEADINDDKKLGDKNEDDDSRCGDKNEDDDSHCGDKNEDDDSHCGDKNEDDDSHCGDKNEDDDSHCGDKNEDDDSHYGDKNEDDDLHCGDKNEDDDLHCGDKNEDDDLHCGDKNEDDDLHCGDKNEDDDLHCGDKNEDDDLHCDDKNENDDLHCDDKNEDGDLHCGDNNEDDDLHCDDKKNEYHDEELAIVISKNSDEDKISVKNDNRLIEEKCIVPKTFNKVLSNFEEIIKNWKLNFPDINTENLFFHLYFLSELYKEKRYICQNCGSVECEKDPFMKTKCLNNFCFLCHKHISENMCHNTRSQYASFKSHMSSFNDYRNIMYPYNYISCLSCFTRKHMKCGYPPYIFAKNTYCYRKDYSFKSNRPYVLYMNNPLYIWDISNDKKNRIVDSTKNDNDISVINIKGHKYNTLYNHDKISDIYSIDDYDSDYYDHDLSFKNENEKNNMYENEKNNMYENEKNNMYENETFDNDIQRNKKKRKFSSYNLGNHNSDKMLNKKSRDEYNHDDIRKNFHYDNKHTNYRKEEGRNYSHKNKYNISYNNKYDNNINNKYNKHDENKQYTNDYLHSDDRNYVRNSVYEKKKNSIYMNNHNARNNNNDHYNLYNNNNNKNNKYNNQQGNTSGLYKYKKSSKNISHNHVPQNSFNNLSTTSNKNNNKHNSSHNYEKKYYWNPRENGQYKNNNNKKKPENNHRKASGLYKNVY</sequence>
<dbReference type="EMBL" id="QFXU01000012">
    <property type="protein sequence ID" value="KAF4329535.1"/>
    <property type="molecule type" value="Genomic_DNA"/>
</dbReference>
<feature type="compositionally biased region" description="Low complexity" evidence="1">
    <location>
        <begin position="840"/>
        <end position="852"/>
    </location>
</feature>
<comment type="caution">
    <text evidence="3">The sequence shown here is derived from an EMBL/GenBank/DDBJ whole genome shotgun (WGS) entry which is preliminary data.</text>
</comment>
<evidence type="ECO:0000256" key="1">
    <source>
        <dbReference type="SAM" id="MobiDB-lite"/>
    </source>
</evidence>
<reference evidence="2 5" key="2">
    <citation type="submission" date="2018-05" db="EMBL/GenBank/DDBJ databases">
        <title>Genome assembly of Plasmodium falciparum NF54 DiCre.</title>
        <authorList>
            <person name="Baumgarten S."/>
            <person name="Treeck M."/>
            <person name="Scherf A."/>
        </authorList>
    </citation>
    <scope>NUCLEOTIDE SEQUENCE [LARGE SCALE GENOMIC DNA]</scope>
    <source>
        <strain evidence="2">NF54</strain>
    </source>
</reference>
<feature type="region of interest" description="Disordered" evidence="1">
    <location>
        <begin position="667"/>
        <end position="709"/>
    </location>
</feature>
<evidence type="ECO:0000313" key="3">
    <source>
        <dbReference type="EMBL" id="PKC49697.1"/>
    </source>
</evidence>
<evidence type="ECO:0008006" key="6">
    <source>
        <dbReference type="Google" id="ProtNLM"/>
    </source>
</evidence>
<name>A0A2I0C299_PLAFO</name>
<dbReference type="EMBL" id="NYMT01000001">
    <property type="protein sequence ID" value="PKC49697.1"/>
    <property type="molecule type" value="Genomic_DNA"/>
</dbReference>
<feature type="region of interest" description="Disordered" evidence="1">
    <location>
        <begin position="787"/>
        <end position="900"/>
    </location>
</feature>
<evidence type="ECO:0000313" key="2">
    <source>
        <dbReference type="EMBL" id="KAF4329535.1"/>
    </source>
</evidence>
<proteinExistence type="predicted"/>
<dbReference type="AlphaFoldDB" id="A0A2I0C299"/>
<gene>
    <name evidence="3" type="ORF">CK202_0422</name>
    <name evidence="2" type="ORF">CYL21_2726</name>
</gene>
<dbReference type="Proteomes" id="UP000232684">
    <property type="component" value="Unassembled WGS sequence"/>
</dbReference>
<organism evidence="3 4">
    <name type="scientific">Plasmodium falciparum (isolate NF54)</name>
    <dbReference type="NCBI Taxonomy" id="5843"/>
    <lineage>
        <taxon>Eukaryota</taxon>
        <taxon>Sar</taxon>
        <taxon>Alveolata</taxon>
        <taxon>Apicomplexa</taxon>
        <taxon>Aconoidasida</taxon>
        <taxon>Haemosporida</taxon>
        <taxon>Plasmodiidae</taxon>
        <taxon>Plasmodium</taxon>
        <taxon>Plasmodium (Laverania)</taxon>
    </lineage>
</organism>
<feature type="region of interest" description="Disordered" evidence="1">
    <location>
        <begin position="193"/>
        <end position="282"/>
    </location>
</feature>
<dbReference type="VEuPathDB" id="PlasmoDB:PfNF54_140056100"/>